<protein>
    <submittedName>
        <fullName evidence="3">Carbohydrate porin</fullName>
    </submittedName>
</protein>
<comment type="caution">
    <text evidence="3">The sequence shown here is derived from an EMBL/GenBank/DDBJ whole genome shotgun (WGS) entry which is preliminary data.</text>
</comment>
<dbReference type="GO" id="GO:0008643">
    <property type="term" value="P:carbohydrate transport"/>
    <property type="evidence" value="ECO:0007669"/>
    <property type="project" value="InterPro"/>
</dbReference>
<feature type="signal peptide" evidence="2">
    <location>
        <begin position="1"/>
        <end position="22"/>
    </location>
</feature>
<dbReference type="EMBL" id="JACGXS010000004">
    <property type="protein sequence ID" value="MBA8682255.1"/>
    <property type="molecule type" value="Genomic_DNA"/>
</dbReference>
<sequence length="470" mass="50194">MKSTTLMGIGSLCLAASGGALAAPANDTPAPAIAEAVAGATAAEGGYDPSLAAVLRRWAQQGVFLRANLINQYAGNSTGGVDQGSSNVGQFNAGADLDLDTLFGVRGGSFHVTVYRDYGHGLNHDTTGTFTKQQHIYKNEYTHLHLGLFAYEQKLMDNRLDLVVGRLGTTSYYGKLSANCQFQSATHCGLPRLINAQSGFSLLPSATWGVNVQFKPTPHTYVETGVFEVNPTSAASNGTDFSVADATGVTVPVEWGWNRADAKADLPPFALKLGGYVSTAPYSDRFYNTDGRSRGLYGGSARRVNANRTGVYAMGERVVWRPGPGSMRGLNLFGGISQQLEVEEIMRQQIHAGLVMTGPSAARPQDTLGFSVSYFNLTDKEQAYLRDARIRAGGEGSNNPHQFAFELNYGWHPSRGVVVIPNVQYIVHPDNSGLPNTPVLPDNLFAFGLSVQLNFGSMIGLRREGGGGGD</sequence>
<dbReference type="Pfam" id="PF04966">
    <property type="entry name" value="OprB"/>
    <property type="match status" value="1"/>
</dbReference>
<comment type="similarity">
    <text evidence="1 2">Belongs to the OprB family.</text>
</comment>
<evidence type="ECO:0000313" key="3">
    <source>
        <dbReference type="EMBL" id="MBA8682255.1"/>
    </source>
</evidence>
<evidence type="ECO:0000256" key="2">
    <source>
        <dbReference type="RuleBase" id="RU363072"/>
    </source>
</evidence>
<dbReference type="Proteomes" id="UP000547058">
    <property type="component" value="Unassembled WGS sequence"/>
</dbReference>
<dbReference type="InterPro" id="IPR052932">
    <property type="entry name" value="OprB_Porin"/>
</dbReference>
<evidence type="ECO:0000313" key="4">
    <source>
        <dbReference type="Proteomes" id="UP000547058"/>
    </source>
</evidence>
<dbReference type="GO" id="GO:0016020">
    <property type="term" value="C:membrane"/>
    <property type="evidence" value="ECO:0007669"/>
    <property type="project" value="InterPro"/>
</dbReference>
<proteinExistence type="inferred from homology"/>
<dbReference type="GO" id="GO:0015288">
    <property type="term" value="F:porin activity"/>
    <property type="evidence" value="ECO:0007669"/>
    <property type="project" value="InterPro"/>
</dbReference>
<dbReference type="AlphaFoldDB" id="A0A7W3FMI7"/>
<dbReference type="PANTHER" id="PTHR37944:SF1">
    <property type="entry name" value="PORIN B"/>
    <property type="match status" value="1"/>
</dbReference>
<keyword evidence="4" id="KW-1185">Reference proteome</keyword>
<evidence type="ECO:0000256" key="1">
    <source>
        <dbReference type="ARBA" id="ARBA00008769"/>
    </source>
</evidence>
<feature type="chain" id="PRO_5031610023" evidence="2">
    <location>
        <begin position="23"/>
        <end position="470"/>
    </location>
</feature>
<dbReference type="PANTHER" id="PTHR37944">
    <property type="entry name" value="PORIN B"/>
    <property type="match status" value="1"/>
</dbReference>
<reference evidence="3 4" key="1">
    <citation type="submission" date="2020-08" db="EMBL/GenBank/DDBJ databases">
        <title>Stenotrophomonas tumulicola JCM 30961.</title>
        <authorList>
            <person name="Deng Y."/>
        </authorList>
    </citation>
    <scope>NUCLEOTIDE SEQUENCE [LARGE SCALE GENOMIC DNA]</scope>
    <source>
        <strain evidence="3 4">JCM 30961</strain>
    </source>
</reference>
<accession>A0A7W3FMI7</accession>
<dbReference type="Gene3D" id="2.40.160.180">
    <property type="entry name" value="Carbohydrate-selective porin OprB"/>
    <property type="match status" value="1"/>
</dbReference>
<dbReference type="RefSeq" id="WP_182339383.1">
    <property type="nucleotide sequence ID" value="NZ_JACGXS010000004.1"/>
</dbReference>
<name>A0A7W3FMI7_9GAMM</name>
<dbReference type="InterPro" id="IPR038673">
    <property type="entry name" value="OprB_sf"/>
</dbReference>
<keyword evidence="2" id="KW-0732">Signal</keyword>
<dbReference type="InterPro" id="IPR007049">
    <property type="entry name" value="Carb-sel_porin_OprB"/>
</dbReference>
<organism evidence="3 4">
    <name type="scientific">Stenotrophomonas tumulicola</name>
    <dbReference type="NCBI Taxonomy" id="1685415"/>
    <lineage>
        <taxon>Bacteria</taxon>
        <taxon>Pseudomonadati</taxon>
        <taxon>Pseudomonadota</taxon>
        <taxon>Gammaproteobacteria</taxon>
        <taxon>Lysobacterales</taxon>
        <taxon>Lysobacteraceae</taxon>
        <taxon>Stenotrophomonas</taxon>
    </lineage>
</organism>
<gene>
    <name evidence="3" type="ORF">H4O11_10595</name>
</gene>